<dbReference type="InterPro" id="IPR036942">
    <property type="entry name" value="Beta-barrel_TonB_sf"/>
</dbReference>
<dbReference type="Pfam" id="PF13620">
    <property type="entry name" value="CarboxypepD_reg"/>
    <property type="match status" value="1"/>
</dbReference>
<dbReference type="Pfam" id="PF25183">
    <property type="entry name" value="OMP_b-brl_4"/>
    <property type="match status" value="2"/>
</dbReference>
<dbReference type="SUPFAM" id="SSF49452">
    <property type="entry name" value="Starch-binding domain-like"/>
    <property type="match status" value="1"/>
</dbReference>
<evidence type="ECO:0000256" key="1">
    <source>
        <dbReference type="ARBA" id="ARBA00004571"/>
    </source>
</evidence>
<dbReference type="EMBL" id="NWMW01000002">
    <property type="protein sequence ID" value="PCD02320.1"/>
    <property type="molecule type" value="Genomic_DNA"/>
</dbReference>
<evidence type="ECO:0000256" key="5">
    <source>
        <dbReference type="ARBA" id="ARBA00023136"/>
    </source>
</evidence>
<dbReference type="Gene3D" id="2.60.40.1120">
    <property type="entry name" value="Carboxypeptidase-like, regulatory domain"/>
    <property type="match status" value="1"/>
</dbReference>
<dbReference type="SUPFAM" id="SSF56935">
    <property type="entry name" value="Porins"/>
    <property type="match status" value="1"/>
</dbReference>
<comment type="caution">
    <text evidence="10">The sequence shown here is derived from an EMBL/GenBank/DDBJ whole genome shotgun (WGS) entry which is preliminary data.</text>
</comment>
<dbReference type="InterPro" id="IPR057601">
    <property type="entry name" value="Oar-like_b-barrel"/>
</dbReference>
<keyword evidence="4" id="KW-0812">Transmembrane</keyword>
<gene>
    <name evidence="10" type="ORF">COC42_12830</name>
</gene>
<keyword evidence="5" id="KW-0472">Membrane</keyword>
<keyword evidence="2" id="KW-0813">Transport</keyword>
<dbReference type="InterPro" id="IPR013784">
    <property type="entry name" value="Carb-bd-like_fold"/>
</dbReference>
<keyword evidence="10" id="KW-0675">Receptor</keyword>
<feature type="domain" description="TonB-dependent transporter Oar-like beta-barrel" evidence="9">
    <location>
        <begin position="276"/>
        <end position="347"/>
    </location>
</feature>
<evidence type="ECO:0000256" key="6">
    <source>
        <dbReference type="ARBA" id="ARBA00023237"/>
    </source>
</evidence>
<name>A0A2A4B2L1_9SPHN</name>
<keyword evidence="3" id="KW-1134">Transmembrane beta strand</keyword>
<dbReference type="Proteomes" id="UP000218366">
    <property type="component" value="Unassembled WGS sequence"/>
</dbReference>
<evidence type="ECO:0000256" key="8">
    <source>
        <dbReference type="SAM" id="SignalP"/>
    </source>
</evidence>
<proteinExistence type="predicted"/>
<organism evidence="10 11">
    <name type="scientific">Sphingomonas spermidinifaciens</name>
    <dbReference type="NCBI Taxonomy" id="1141889"/>
    <lineage>
        <taxon>Bacteria</taxon>
        <taxon>Pseudomonadati</taxon>
        <taxon>Pseudomonadota</taxon>
        <taxon>Alphaproteobacteria</taxon>
        <taxon>Sphingomonadales</taxon>
        <taxon>Sphingomonadaceae</taxon>
        <taxon>Sphingomonas</taxon>
    </lineage>
</organism>
<feature type="region of interest" description="Disordered" evidence="7">
    <location>
        <begin position="118"/>
        <end position="149"/>
    </location>
</feature>
<dbReference type="OrthoDB" id="9768147at2"/>
<evidence type="ECO:0000313" key="11">
    <source>
        <dbReference type="Proteomes" id="UP000218366"/>
    </source>
</evidence>
<dbReference type="PANTHER" id="PTHR30069:SF46">
    <property type="entry name" value="OAR PROTEIN"/>
    <property type="match status" value="1"/>
</dbReference>
<feature type="domain" description="TonB-dependent transporter Oar-like beta-barrel" evidence="9">
    <location>
        <begin position="426"/>
        <end position="903"/>
    </location>
</feature>
<protein>
    <submittedName>
        <fullName evidence="10">TonB-dependent receptor</fullName>
    </submittedName>
</protein>
<dbReference type="InterPro" id="IPR039426">
    <property type="entry name" value="TonB-dep_rcpt-like"/>
</dbReference>
<dbReference type="RefSeq" id="WP_096343699.1">
    <property type="nucleotide sequence ID" value="NZ_NWMW01000002.1"/>
</dbReference>
<evidence type="ECO:0000313" key="10">
    <source>
        <dbReference type="EMBL" id="PCD02320.1"/>
    </source>
</evidence>
<evidence type="ECO:0000256" key="3">
    <source>
        <dbReference type="ARBA" id="ARBA00022452"/>
    </source>
</evidence>
<dbReference type="AlphaFoldDB" id="A0A2A4B2L1"/>
<accession>A0A2A4B2L1</accession>
<dbReference type="GO" id="GO:0030246">
    <property type="term" value="F:carbohydrate binding"/>
    <property type="evidence" value="ECO:0007669"/>
    <property type="project" value="InterPro"/>
</dbReference>
<feature type="compositionally biased region" description="Low complexity" evidence="7">
    <location>
        <begin position="118"/>
        <end position="143"/>
    </location>
</feature>
<keyword evidence="6" id="KW-0998">Cell outer membrane</keyword>
<dbReference type="GO" id="GO:0009279">
    <property type="term" value="C:cell outer membrane"/>
    <property type="evidence" value="ECO:0007669"/>
    <property type="project" value="UniProtKB-SubCell"/>
</dbReference>
<evidence type="ECO:0000259" key="9">
    <source>
        <dbReference type="Pfam" id="PF25183"/>
    </source>
</evidence>
<evidence type="ECO:0000256" key="2">
    <source>
        <dbReference type="ARBA" id="ARBA00022448"/>
    </source>
</evidence>
<feature type="chain" id="PRO_5013195446" evidence="8">
    <location>
        <begin position="19"/>
        <end position="1009"/>
    </location>
</feature>
<reference evidence="10 11" key="1">
    <citation type="submission" date="2017-09" db="EMBL/GenBank/DDBJ databases">
        <title>Sphingomonas spermidinifaciens 9NM-10, whole genome shotgun sequence.</title>
        <authorList>
            <person name="Feng G."/>
            <person name="Zhu H."/>
        </authorList>
    </citation>
    <scope>NUCLEOTIDE SEQUENCE [LARGE SCALE GENOMIC DNA]</scope>
    <source>
        <strain evidence="10 11">9NM-10</strain>
    </source>
</reference>
<keyword evidence="8" id="KW-0732">Signal</keyword>
<dbReference type="GO" id="GO:0044718">
    <property type="term" value="P:siderophore transmembrane transport"/>
    <property type="evidence" value="ECO:0007669"/>
    <property type="project" value="TreeGrafter"/>
</dbReference>
<dbReference type="GO" id="GO:0015344">
    <property type="term" value="F:siderophore uptake transmembrane transporter activity"/>
    <property type="evidence" value="ECO:0007669"/>
    <property type="project" value="TreeGrafter"/>
</dbReference>
<evidence type="ECO:0000256" key="7">
    <source>
        <dbReference type="SAM" id="MobiDB-lite"/>
    </source>
</evidence>
<comment type="subcellular location">
    <subcellularLocation>
        <location evidence="1">Cell outer membrane</location>
        <topology evidence="1">Multi-pass membrane protein</topology>
    </subcellularLocation>
</comment>
<sequence>MKKHQAVRILLASATALAGSAAIGAPAAAQTTTASLRGIVRASGGAPAAGATVTLVAQATNRTITATTAANGAYIFNGLRPGAYTLTVEADGQRFQRVVTVAIGQSATFDVTLGAAAPAPADGTPPAVPAPGDAPAEGEVVVGGSDGEGESIVVTGSTLREVKTSEIATNVSQAQIRTLPQTDRNFLSFAALAPGVRYNDSETDKSFRAGASAASQVNVFIDGVSLKNKLREGGVAGQQNSRGNPFGQLAVQEFRVLTQNYKAEYEQAGSAIITSVSKSGTNEFHGEVFGQYTDRSLTETSFLDTLNDRPKPAFERKQYGISLGGPIIKDRLFFFFAYEGNDQDRAFNVDSTGADVAIQEFEQFSGRRLSEFEGAFVSPFRQDFYFGKLTLTPDDNQTFDLSFSRREETDIQGFGGNTAFEAAENKRNLVDTYLFKWTYNGDNFINEFNANYLNYEFNPTSINPDLPAFEYAGVILYGGKDSTRRELQQSYTLRNDTTYTGVDGHAFKWGVRVEVTDIEFNNNAFIQPKYTFNRADNAGTPNDPTDDLTFEFPSEARLGLGNGRIYGSNTQLGLYVQDDWDVTDKLQLNLGVRWDYETNANNNKFVTPANAAAALRALPTTDYFNPEDYISTGSNRKPFTGAIAPRFGFSYDITGEETTVIFGGAGRYYDRNNFNNTVDELSRTINPIGVFRFSADGRPRRGLPTVAWNDSYLTRDGLLQLIATNPETALPELLVTKNDTKPPVNDQFSLGVRQKIGPFQASVSGSYQRGRNGYTYLFATRNNNGLGTCCNTAPVVANGYSNALIGFDGLDTRYKALFVTLDKTYTERSGWGLSIAYTLSKSEINNDGLFSLDEVVPDDYGWRTAPGDERHRVVISGIADLPLGFQFSTLSTFGSGSAYQIIDTTGGTEPGQREFLAGYPDKNCIGIFAFCEVNFTLSNKPKVLGGELEVAVDVLNVFNNRNFSGFDEGVNNNINPATGQIQDPLDPPLIGNNLLTLPRRIQFRVGYRF</sequence>
<evidence type="ECO:0000256" key="4">
    <source>
        <dbReference type="ARBA" id="ARBA00022692"/>
    </source>
</evidence>
<dbReference type="PANTHER" id="PTHR30069">
    <property type="entry name" value="TONB-DEPENDENT OUTER MEMBRANE RECEPTOR"/>
    <property type="match status" value="1"/>
</dbReference>
<keyword evidence="11" id="KW-1185">Reference proteome</keyword>
<dbReference type="Gene3D" id="2.40.170.20">
    <property type="entry name" value="TonB-dependent receptor, beta-barrel domain"/>
    <property type="match status" value="1"/>
</dbReference>
<feature type="signal peptide" evidence="8">
    <location>
        <begin position="1"/>
        <end position="18"/>
    </location>
</feature>